<protein>
    <recommendedName>
        <fullName evidence="4">Transmembrane protein</fullName>
    </recommendedName>
</protein>
<evidence type="ECO:0000256" key="1">
    <source>
        <dbReference type="SAM" id="Phobius"/>
    </source>
</evidence>
<organism evidence="2 3">
    <name type="scientific">Comamonas odontotermitis</name>
    <dbReference type="NCBI Taxonomy" id="379895"/>
    <lineage>
        <taxon>Bacteria</taxon>
        <taxon>Pseudomonadati</taxon>
        <taxon>Pseudomonadota</taxon>
        <taxon>Betaproteobacteria</taxon>
        <taxon>Burkholderiales</taxon>
        <taxon>Comamonadaceae</taxon>
        <taxon>Comamonas</taxon>
    </lineage>
</organism>
<feature type="transmembrane region" description="Helical" evidence="1">
    <location>
        <begin position="73"/>
        <end position="93"/>
    </location>
</feature>
<keyword evidence="1" id="KW-1133">Transmembrane helix</keyword>
<feature type="transmembrane region" description="Helical" evidence="1">
    <location>
        <begin position="138"/>
        <end position="163"/>
    </location>
</feature>
<gene>
    <name evidence="2" type="ORF">HNP33_000047</name>
</gene>
<keyword evidence="1" id="KW-0812">Transmembrane</keyword>
<accession>A0ABR6RA48</accession>
<evidence type="ECO:0008006" key="4">
    <source>
        <dbReference type="Google" id="ProtNLM"/>
    </source>
</evidence>
<keyword evidence="1" id="KW-0472">Membrane</keyword>
<sequence>MAVITHANPHASSQPAPSGRHAHFSARRICLGIVLLCIGIAALALPLVRDTLNLIQSQAHWKPLEHWLAQAPMASWLMMFVWGTLVPVSLLVMLRFHRNVLGVLAALAFSAVAVIWYMHMPQQSQCAALYNDSLWCAAIAWGYSLSLGIANAVYLFALVMLLLGGVSFAAMPKDDENESPA</sequence>
<feature type="transmembrane region" description="Helical" evidence="1">
    <location>
        <begin position="29"/>
        <end position="48"/>
    </location>
</feature>
<proteinExistence type="predicted"/>
<dbReference type="RefSeq" id="WP_184704064.1">
    <property type="nucleotide sequence ID" value="NZ_JACHKZ010000001.1"/>
</dbReference>
<comment type="caution">
    <text evidence="2">The sequence shown here is derived from an EMBL/GenBank/DDBJ whole genome shotgun (WGS) entry which is preliminary data.</text>
</comment>
<keyword evidence="3" id="KW-1185">Reference proteome</keyword>
<dbReference type="EMBL" id="JACHKZ010000001">
    <property type="protein sequence ID" value="MBB6575999.1"/>
    <property type="molecule type" value="Genomic_DNA"/>
</dbReference>
<evidence type="ECO:0000313" key="2">
    <source>
        <dbReference type="EMBL" id="MBB6575999.1"/>
    </source>
</evidence>
<evidence type="ECO:0000313" key="3">
    <source>
        <dbReference type="Proteomes" id="UP000562492"/>
    </source>
</evidence>
<feature type="transmembrane region" description="Helical" evidence="1">
    <location>
        <begin position="100"/>
        <end position="118"/>
    </location>
</feature>
<dbReference type="Proteomes" id="UP000562492">
    <property type="component" value="Unassembled WGS sequence"/>
</dbReference>
<reference evidence="2 3" key="1">
    <citation type="submission" date="2020-08" db="EMBL/GenBank/DDBJ databases">
        <title>Functional genomics of gut bacteria from endangered species of beetles.</title>
        <authorList>
            <person name="Carlos-Shanley C."/>
        </authorList>
    </citation>
    <scope>NUCLEOTIDE SEQUENCE [LARGE SCALE GENOMIC DNA]</scope>
    <source>
        <strain evidence="2 3">S00124</strain>
    </source>
</reference>
<name>A0ABR6RA48_9BURK</name>